<dbReference type="EMBL" id="ACNN01000020">
    <property type="protein sequence ID" value="EEN82718.1"/>
    <property type="molecule type" value="Genomic_DNA"/>
</dbReference>
<proteinExistence type="predicted"/>
<dbReference type="Proteomes" id="UP000004295">
    <property type="component" value="Unassembled WGS sequence"/>
</dbReference>
<dbReference type="STRING" id="553175.POREN0001_0243"/>
<sequence length="167" mass="19136">MAWRFRRSLLLLLSSFFVTLFFCVVACRPTREASIVYEKVPNASWKRGQQLSFRFLVTEAHRPYYFDLLIRHNNNVEYCDFEVLATLSNGALYERRDTLHLLLSEQEGLWRGTGVALTELSFLYLQGIRLPTSGIYTLTLEPCSLRPSIRGIENVGVAFCSSAGVSW</sequence>
<organism evidence="1 2">
    <name type="scientific">Porphyromonas endodontalis (strain ATCC 35406 / DSM 24491 / JCM 8526 / CCUG 16442 / BCRC 14492 / NCTC 13058 / HG 370)</name>
    <name type="common">Bacteroides endodontalis</name>
    <dbReference type="NCBI Taxonomy" id="553175"/>
    <lineage>
        <taxon>Bacteria</taxon>
        <taxon>Pseudomonadati</taxon>
        <taxon>Bacteroidota</taxon>
        <taxon>Bacteroidia</taxon>
        <taxon>Bacteroidales</taxon>
        <taxon>Porphyromonadaceae</taxon>
        <taxon>Porphyromonas</taxon>
    </lineage>
</organism>
<evidence type="ECO:0000313" key="1">
    <source>
        <dbReference type="EMBL" id="EEN82718.1"/>
    </source>
</evidence>
<name>C3JAK6_POREA</name>
<dbReference type="RefSeq" id="WP_004333629.1">
    <property type="nucleotide sequence ID" value="NZ_ACNN01000020.1"/>
</dbReference>
<protein>
    <submittedName>
        <fullName evidence="1">Gliding motility-associated lipoprotein GldH</fullName>
    </submittedName>
</protein>
<evidence type="ECO:0000313" key="2">
    <source>
        <dbReference type="Proteomes" id="UP000004295"/>
    </source>
</evidence>
<comment type="caution">
    <text evidence="1">The sequence shown here is derived from an EMBL/GenBank/DDBJ whole genome shotgun (WGS) entry which is preliminary data.</text>
</comment>
<dbReference type="AlphaFoldDB" id="C3JAK6"/>
<keyword evidence="2" id="KW-1185">Reference proteome</keyword>
<dbReference type="InterPro" id="IPR020018">
    <property type="entry name" value="Motility-assoc_lipoprot_GldH"/>
</dbReference>
<dbReference type="NCBIfam" id="TIGR03511">
    <property type="entry name" value="GldH_lipo"/>
    <property type="match status" value="1"/>
</dbReference>
<dbReference type="GeneID" id="93365246"/>
<dbReference type="Pfam" id="PF14109">
    <property type="entry name" value="GldH_lipo"/>
    <property type="match status" value="1"/>
</dbReference>
<gene>
    <name evidence="1" type="primary">gldH</name>
    <name evidence="1" type="ORF">POREN0001_0243</name>
</gene>
<accession>C3JAK6</accession>
<keyword evidence="1" id="KW-0449">Lipoprotein</keyword>
<reference evidence="1 2" key="1">
    <citation type="submission" date="2009-04" db="EMBL/GenBank/DDBJ databases">
        <authorList>
            <person name="Sebastian Y."/>
            <person name="Madupu R."/>
            <person name="Durkin A.S."/>
            <person name="Torralba M."/>
            <person name="Methe B."/>
            <person name="Sutton G.G."/>
            <person name="Strausberg R.L."/>
            <person name="Nelson K.E."/>
        </authorList>
    </citation>
    <scope>NUCLEOTIDE SEQUENCE [LARGE SCALE GENOMIC DNA]</scope>
    <source>
        <strain evidence="2">ATCC 35406 / BCRC 14492 / JCM 8526 / NCTC 13058 / HG 370</strain>
    </source>
</reference>